<reference evidence="2" key="1">
    <citation type="journal article" date="2021" name="Mol. Ecol. Resour.">
        <title>Apolygus lucorum genome provides insights into omnivorousness and mesophyll feeding.</title>
        <authorList>
            <person name="Liu Y."/>
            <person name="Liu H."/>
            <person name="Wang H."/>
            <person name="Huang T."/>
            <person name="Liu B."/>
            <person name="Yang B."/>
            <person name="Yin L."/>
            <person name="Li B."/>
            <person name="Zhang Y."/>
            <person name="Zhang S."/>
            <person name="Jiang F."/>
            <person name="Zhang X."/>
            <person name="Ren Y."/>
            <person name="Wang B."/>
            <person name="Wang S."/>
            <person name="Lu Y."/>
            <person name="Wu K."/>
            <person name="Fan W."/>
            <person name="Wang G."/>
        </authorList>
    </citation>
    <scope>NUCLEOTIDE SEQUENCE</scope>
    <source>
        <strain evidence="2">12Hb</strain>
    </source>
</reference>
<organism evidence="2 3">
    <name type="scientific">Apolygus lucorum</name>
    <name type="common">Small green plant bug</name>
    <name type="synonym">Lygocoris lucorum</name>
    <dbReference type="NCBI Taxonomy" id="248454"/>
    <lineage>
        <taxon>Eukaryota</taxon>
        <taxon>Metazoa</taxon>
        <taxon>Ecdysozoa</taxon>
        <taxon>Arthropoda</taxon>
        <taxon>Hexapoda</taxon>
        <taxon>Insecta</taxon>
        <taxon>Pterygota</taxon>
        <taxon>Neoptera</taxon>
        <taxon>Paraneoptera</taxon>
        <taxon>Hemiptera</taxon>
        <taxon>Heteroptera</taxon>
        <taxon>Panheteroptera</taxon>
        <taxon>Cimicomorpha</taxon>
        <taxon>Miridae</taxon>
        <taxon>Mirini</taxon>
        <taxon>Apolygus</taxon>
    </lineage>
</organism>
<feature type="compositionally biased region" description="Basic and acidic residues" evidence="1">
    <location>
        <begin position="1427"/>
        <end position="1438"/>
    </location>
</feature>
<comment type="caution">
    <text evidence="2">The sequence shown here is derived from an EMBL/GenBank/DDBJ whole genome shotgun (WGS) entry which is preliminary data.</text>
</comment>
<dbReference type="OrthoDB" id="8196513at2759"/>
<dbReference type="Proteomes" id="UP000466442">
    <property type="component" value="Unassembled WGS sequence"/>
</dbReference>
<feature type="compositionally biased region" description="Polar residues" evidence="1">
    <location>
        <begin position="192"/>
        <end position="212"/>
    </location>
</feature>
<feature type="region of interest" description="Disordered" evidence="1">
    <location>
        <begin position="345"/>
        <end position="374"/>
    </location>
</feature>
<protein>
    <submittedName>
        <fullName evidence="2">Uncharacterized protein</fullName>
    </submittedName>
</protein>
<feature type="region of interest" description="Disordered" evidence="1">
    <location>
        <begin position="128"/>
        <end position="296"/>
    </location>
</feature>
<dbReference type="EMBL" id="WIXP02000003">
    <property type="protein sequence ID" value="KAF6214021.1"/>
    <property type="molecule type" value="Genomic_DNA"/>
</dbReference>
<feature type="compositionally biased region" description="Basic and acidic residues" evidence="1">
    <location>
        <begin position="225"/>
        <end position="238"/>
    </location>
</feature>
<feature type="region of interest" description="Disordered" evidence="1">
    <location>
        <begin position="1427"/>
        <end position="1448"/>
    </location>
</feature>
<feature type="compositionally biased region" description="Basic and acidic residues" evidence="1">
    <location>
        <begin position="272"/>
        <end position="282"/>
    </location>
</feature>
<feature type="region of interest" description="Disordered" evidence="1">
    <location>
        <begin position="1"/>
        <end position="44"/>
    </location>
</feature>
<feature type="region of interest" description="Disordered" evidence="1">
    <location>
        <begin position="753"/>
        <end position="775"/>
    </location>
</feature>
<evidence type="ECO:0000256" key="1">
    <source>
        <dbReference type="SAM" id="MobiDB-lite"/>
    </source>
</evidence>
<gene>
    <name evidence="2" type="ORF">GE061_011750</name>
</gene>
<evidence type="ECO:0000313" key="3">
    <source>
        <dbReference type="Proteomes" id="UP000466442"/>
    </source>
</evidence>
<accession>A0A6A4JLR7</accession>
<feature type="compositionally biased region" description="Basic residues" evidence="1">
    <location>
        <begin position="239"/>
        <end position="255"/>
    </location>
</feature>
<feature type="compositionally biased region" description="Basic and acidic residues" evidence="1">
    <location>
        <begin position="169"/>
        <end position="181"/>
    </location>
</feature>
<evidence type="ECO:0000313" key="2">
    <source>
        <dbReference type="EMBL" id="KAF6214021.1"/>
    </source>
</evidence>
<proteinExistence type="predicted"/>
<name>A0A6A4JLR7_APOLU</name>
<sequence>MKTVSGTRLQDREFSNPRFAEKLSSGSQLTNDTLKKSNKKVRDRSRTIECLNLQTKPRFQKTTTDIFKTFLTGKTRAVELENVPLKRETSSVMERKYPMLKSPPLKTRAPPPIRPLLGSKVSIARSKSEVVHLQEKKTESARSLQVKTPKSDHELSSKKPVSSNENLDENTKEKKFKDNKNVKKGSRKMLTVSENLQNTLNQGEKNQGTSDSVGKPEVSSPSKPQDIENKPSHEEGTKNNKKHKKDTKESKHTKKLSLNTQQLGKLQSKKSKSVDDSKDGLDSKNVNEIISGDKDEGAEIKEPVVRQFDYDFLPSAHVNELDVKSFEAPDRSLVGLVVENPLSTAANVSGDKDSKSHPTGEPIDKEVSFSSVDRPMERRSRDLIFKELLRTNDMLNQIEDPVVPRDSFMTGYPSLSSMEPHESLPNDDVESLSHLRDESSRELLPTISSTTVRLLSIYEPRSSRFHKNKSEKQIIPPQSVLKDEKPSIVDQKTLRNLDVITKVFGELRSEMDVRKTRSSCRCRQFACFKKKKHRKRAKKLLPKKFKGNVFMKYFCKDWTEPKKLLPPIVEEEHFMKDSSQQPAVVADEGLNLDDDSRSGFSDVLDQIEDDEIYDIIFTYKLPKSAPFDLKDTVNEARFKCIHNWLREAGNAAYKLAFEEEIKAKAEEKINEQLMAEMESLRRKIKKCDICNAPSATTRMVSVSTIEMREEAGVQDKSDISTISETEIRLEYRNLMRKLHQSVISYEDDELVENVEVEESTSNPQENGDSDQPLIKPSVVVETRGGKRRREIREILETLIELLKKKLKKMTTRQIMLFKEEDEEGEMVTIEKDLSFKSCHCQDFVDDAPPKLPVNHLDAILAHLPVNISQFLKKRSVCSKPDHKPKRRRKRVKNFSARNRLQLYLMNLLKTWQSPDSQHGRHYDPVRDKRLIEKLDERNFKMKTKKVRAHYKNKPKVRRIPKALRALTEFESTDHDTKISTPHTTKARESIDESKRLKIPFSCSCFCDRISRLNPKRNQHFRTVLNEHFWCLRTDARLLDKDFVPEKSSIQIPSQILCPPQVAEEPDNFQGWLADTDRNLLLIMNRSPLDRVDKDYYKHTKVEKKVQLPVLNEADDANLQKQEDLQNLVNKLSRAHAVKFWETVDRWYEDYKKRDKIRQLLELFKTVDLNAMLQRDLATMKEALAKELEVRKDKIRTRVEQEKKKKFENDVSKLNVSYSCRMKNRLIAKRREMKSKKTFLVRCMLVEAKENFAPIIEKYKKKCTEWIENLRDKQNQTSLLANQRRARELALMADKYDIAERIRRKLVGSHGKEHEEVEKILGQAVEARDVVIEGLKRQIVNVTRDVNIWRRAVGEVLKSFKKFVYYILETRPSRAQYVLNLERLYQIQMDDLIRDAKDELEKVETNEIKTTGRPGEPLQPTMEIKCPSHDIRYPDEHSSKTGSSSDTDIEGDIRARKVVDHAVDALIRAVLPTREPSEEEEEDGDDLKDLERVIRLWELDNSQELKIESVSDQEEVECEEDEAEHERLVHVIGEGASDPSISVEEFTKRRIREMLEIIARKKSLIRPHVHL</sequence>
<feature type="compositionally biased region" description="Basic and acidic residues" evidence="1">
    <location>
        <begin position="9"/>
        <end position="21"/>
    </location>
</feature>
<feature type="compositionally biased region" description="Basic and acidic residues" evidence="1">
    <location>
        <begin position="350"/>
        <end position="367"/>
    </location>
</feature>
<keyword evidence="3" id="KW-1185">Reference proteome</keyword>
<feature type="compositionally biased region" description="Basic and acidic residues" evidence="1">
    <location>
        <begin position="128"/>
        <end position="140"/>
    </location>
</feature>